<protein>
    <submittedName>
        <fullName evidence="2">Uncharacterized protein</fullName>
    </submittedName>
</protein>
<name>A0ABP8ISM8_9BACT</name>
<comment type="caution">
    <text evidence="2">The sequence shown here is derived from an EMBL/GenBank/DDBJ whole genome shotgun (WGS) entry which is preliminary data.</text>
</comment>
<feature type="region of interest" description="Disordered" evidence="1">
    <location>
        <begin position="1"/>
        <end position="21"/>
    </location>
</feature>
<feature type="compositionally biased region" description="Acidic residues" evidence="1">
    <location>
        <begin position="1"/>
        <end position="11"/>
    </location>
</feature>
<evidence type="ECO:0000256" key="1">
    <source>
        <dbReference type="SAM" id="MobiDB-lite"/>
    </source>
</evidence>
<reference evidence="3" key="1">
    <citation type="journal article" date="2019" name="Int. J. Syst. Evol. Microbiol.">
        <title>The Global Catalogue of Microorganisms (GCM) 10K type strain sequencing project: providing services to taxonomists for standard genome sequencing and annotation.</title>
        <authorList>
            <consortium name="The Broad Institute Genomics Platform"/>
            <consortium name="The Broad Institute Genome Sequencing Center for Infectious Disease"/>
            <person name="Wu L."/>
            <person name="Ma J."/>
        </authorList>
    </citation>
    <scope>NUCLEOTIDE SEQUENCE [LARGE SCALE GENOMIC DNA]</scope>
    <source>
        <strain evidence="3">JCM 17923</strain>
    </source>
</reference>
<proteinExistence type="predicted"/>
<gene>
    <name evidence="2" type="ORF">GCM10023185_41050</name>
</gene>
<evidence type="ECO:0000313" key="3">
    <source>
        <dbReference type="Proteomes" id="UP001501153"/>
    </source>
</evidence>
<dbReference type="RefSeq" id="WP_345238020.1">
    <property type="nucleotide sequence ID" value="NZ_BAABGZ010000079.1"/>
</dbReference>
<dbReference type="EMBL" id="BAABGZ010000079">
    <property type="protein sequence ID" value="GAA4368357.1"/>
    <property type="molecule type" value="Genomic_DNA"/>
</dbReference>
<organism evidence="2 3">
    <name type="scientific">Hymenobacter saemangeumensis</name>
    <dbReference type="NCBI Taxonomy" id="1084522"/>
    <lineage>
        <taxon>Bacteria</taxon>
        <taxon>Pseudomonadati</taxon>
        <taxon>Bacteroidota</taxon>
        <taxon>Cytophagia</taxon>
        <taxon>Cytophagales</taxon>
        <taxon>Hymenobacteraceae</taxon>
        <taxon>Hymenobacter</taxon>
    </lineage>
</organism>
<accession>A0ABP8ISM8</accession>
<dbReference type="Proteomes" id="UP001501153">
    <property type="component" value="Unassembled WGS sequence"/>
</dbReference>
<keyword evidence="3" id="KW-1185">Reference proteome</keyword>
<evidence type="ECO:0000313" key="2">
    <source>
        <dbReference type="EMBL" id="GAA4368357.1"/>
    </source>
</evidence>
<sequence>MAEFDDNDELNELPGGHEPSEAEKEALLEQMTARLPPELYSTLQPLLLLGGVANHMLLGYADDPIPAALKELLDYDNEVVQRVGAVDDTRGLGRLMALHTLEFFDFMLVSRLVFESSLDEPLRAFLARNKAGSTAEDHTALRDYLLKFSEDLLENLGQYLAAHNEEAREELRMRRLQTESIFATLGDTLRPFYPPGQSPEEEQILALDQADEAEDQQEVMVSVVFNEVQRLTLSTALQLPGILMTLGETPFAEALATVPRFRQKAMQRLANRLRSSPAETPFTLSWSELLRLYQAAQVCALSAVADVSATGSLEDVMLRGGVPADKDNAPAAPVIGAEQARETREMITTMMSGFIDVVENSYPHDQEVKEAKAEISKLAELLVE</sequence>